<feature type="transmembrane region" description="Helical" evidence="9">
    <location>
        <begin position="277"/>
        <end position="295"/>
    </location>
</feature>
<proteinExistence type="predicted"/>
<evidence type="ECO:0000259" key="10">
    <source>
        <dbReference type="PROSITE" id="PS50893"/>
    </source>
</evidence>
<dbReference type="PATRIC" id="fig|1073571.4.peg.6249"/>
<dbReference type="InterPro" id="IPR027417">
    <property type="entry name" value="P-loop_NTPase"/>
</dbReference>
<accession>A0A0E4HEW1</accession>
<dbReference type="GO" id="GO:0016887">
    <property type="term" value="F:ATP hydrolysis activity"/>
    <property type="evidence" value="ECO:0007669"/>
    <property type="project" value="InterPro"/>
</dbReference>
<dbReference type="FunFam" id="3.40.50.300:FF:000221">
    <property type="entry name" value="Multidrug ABC transporter ATP-binding protein"/>
    <property type="match status" value="1"/>
</dbReference>
<dbReference type="InterPro" id="IPR011527">
    <property type="entry name" value="ABC1_TM_dom"/>
</dbReference>
<dbReference type="PROSITE" id="PS00211">
    <property type="entry name" value="ABC_TRANSPORTER_1"/>
    <property type="match status" value="1"/>
</dbReference>
<evidence type="ECO:0000256" key="2">
    <source>
        <dbReference type="ARBA" id="ARBA00022448"/>
    </source>
</evidence>
<feature type="domain" description="ABC transmembrane type-1" evidence="11">
    <location>
        <begin position="17"/>
        <end position="297"/>
    </location>
</feature>
<dbReference type="Gene3D" id="3.40.50.300">
    <property type="entry name" value="P-loop containing nucleotide triphosphate hydrolases"/>
    <property type="match status" value="1"/>
</dbReference>
<dbReference type="Proteomes" id="UP000033163">
    <property type="component" value="Chromosome I"/>
</dbReference>
<keyword evidence="12" id="KW-0378">Hydrolase</keyword>
<dbReference type="PANTHER" id="PTHR43394:SF1">
    <property type="entry name" value="ATP-BINDING CASSETTE SUB-FAMILY B MEMBER 10, MITOCHONDRIAL"/>
    <property type="match status" value="1"/>
</dbReference>
<evidence type="ECO:0000259" key="11">
    <source>
        <dbReference type="PROSITE" id="PS50929"/>
    </source>
</evidence>
<keyword evidence="3" id="KW-1003">Cell membrane</keyword>
<evidence type="ECO:0000313" key="12">
    <source>
        <dbReference type="EMBL" id="CQR58206.1"/>
    </source>
</evidence>
<dbReference type="EC" id="3.6.3.-" evidence="12"/>
<gene>
    <name evidence="12" type="primary">yfiB3</name>
    <name evidence="12" type="ORF">PRIO_5819</name>
</gene>
<dbReference type="InterPro" id="IPR039421">
    <property type="entry name" value="Type_1_exporter"/>
</dbReference>
<feature type="transmembrane region" description="Helical" evidence="9">
    <location>
        <begin position="154"/>
        <end position="173"/>
    </location>
</feature>
<comment type="subcellular location">
    <subcellularLocation>
        <location evidence="1">Cell membrane</location>
        <topology evidence="1">Multi-pass membrane protein</topology>
    </subcellularLocation>
</comment>
<evidence type="ECO:0000256" key="4">
    <source>
        <dbReference type="ARBA" id="ARBA00022692"/>
    </source>
</evidence>
<dbReference type="InterPro" id="IPR003439">
    <property type="entry name" value="ABC_transporter-like_ATP-bd"/>
</dbReference>
<dbReference type="Pfam" id="PF00005">
    <property type="entry name" value="ABC_tran"/>
    <property type="match status" value="1"/>
</dbReference>
<protein>
    <submittedName>
        <fullName evidence="12">ABC superfamily ATP binding cassette transporter, ABC/membrane protein</fullName>
        <ecNumber evidence="12">3.6.3.-</ecNumber>
    </submittedName>
</protein>
<evidence type="ECO:0000256" key="7">
    <source>
        <dbReference type="ARBA" id="ARBA00022989"/>
    </source>
</evidence>
<dbReference type="GO" id="GO:0005524">
    <property type="term" value="F:ATP binding"/>
    <property type="evidence" value="ECO:0007669"/>
    <property type="project" value="UniProtKB-KW"/>
</dbReference>
<name>A0A0E4HEW1_9BACL</name>
<keyword evidence="2" id="KW-0813">Transport</keyword>
<dbReference type="SUPFAM" id="SSF52540">
    <property type="entry name" value="P-loop containing nucleoside triphosphate hydrolases"/>
    <property type="match status" value="1"/>
</dbReference>
<dbReference type="PANTHER" id="PTHR43394">
    <property type="entry name" value="ATP-DEPENDENT PERMEASE MDL1, MITOCHONDRIAL"/>
    <property type="match status" value="1"/>
</dbReference>
<organism evidence="12 13">
    <name type="scientific">Paenibacillus riograndensis SBR5</name>
    <dbReference type="NCBI Taxonomy" id="1073571"/>
    <lineage>
        <taxon>Bacteria</taxon>
        <taxon>Bacillati</taxon>
        <taxon>Bacillota</taxon>
        <taxon>Bacilli</taxon>
        <taxon>Bacillales</taxon>
        <taxon>Paenibacillaceae</taxon>
        <taxon>Paenibacillus</taxon>
        <taxon>Paenibacillus sonchi group</taxon>
    </lineage>
</organism>
<dbReference type="EMBL" id="LN831776">
    <property type="protein sequence ID" value="CQR58206.1"/>
    <property type="molecule type" value="Genomic_DNA"/>
</dbReference>
<evidence type="ECO:0000256" key="8">
    <source>
        <dbReference type="ARBA" id="ARBA00023136"/>
    </source>
</evidence>
<dbReference type="HOGENOM" id="CLU_000604_84_3_9"/>
<feature type="domain" description="ABC transporter" evidence="10">
    <location>
        <begin position="331"/>
        <end position="566"/>
    </location>
</feature>
<keyword evidence="7 9" id="KW-1133">Transmembrane helix</keyword>
<sequence>MAKLMRFLKPYRVHISLIFILAFCQAMAEVYLPTLMSDIVNKGILRKDTRYILEIGEYMILVALFNAVVITLTSYISAKVTVGYGSSLRTAVFAKVQSFSLRELDQIGTASLINRTTNDITQFQQIFTTMLRVIIVPMILIGSIIMAVSKNAQLSLVFLAVLPVLGLCTAVIGKKSMRFFKAMQEKLDQLNLIARENLKGIRVIRAFHQMEGETQRFHEASKDLTAVSVKANLTIALVMPLMMLIMNAATLAVLWYGGKFIGSGSMQIGDLMAYIQYMMQIIICIVFVSMMFSVMPRARASAERIQEVLALTPDIQDKRQGRSGESGKGRIEFRNVTFSYPGAERPALRDVSFLAGPGKTLAIIGGTGSGKSALINLIPRFYDSQEGSILLDGVDIKEIPLQSLRARMGVVPQQTVLFGGTVADNLRVGSRNAAPEEIRKAAEMAQAHEFILRMEGGYAAEITQGGTNLSGGQKQRLAIARALVRRPDIYIFDDSFSSLDFTTDLHLRNALKKETSAATVIIVAQRVSTVMDADTILVMDQGCIAGMGTHKELLDTCAAYKEIVSSQLSGEASA</sequence>
<dbReference type="AlphaFoldDB" id="A0A0E4HEW1"/>
<keyword evidence="8 9" id="KW-0472">Membrane</keyword>
<dbReference type="GO" id="GO:0005886">
    <property type="term" value="C:plasma membrane"/>
    <property type="evidence" value="ECO:0007669"/>
    <property type="project" value="UniProtKB-SubCell"/>
</dbReference>
<dbReference type="Gene3D" id="1.20.1560.10">
    <property type="entry name" value="ABC transporter type 1, transmembrane domain"/>
    <property type="match status" value="1"/>
</dbReference>
<evidence type="ECO:0000313" key="13">
    <source>
        <dbReference type="Proteomes" id="UP000033163"/>
    </source>
</evidence>
<evidence type="ECO:0000256" key="9">
    <source>
        <dbReference type="SAM" id="Phobius"/>
    </source>
</evidence>
<dbReference type="SUPFAM" id="SSF90123">
    <property type="entry name" value="ABC transporter transmembrane region"/>
    <property type="match status" value="1"/>
</dbReference>
<keyword evidence="5" id="KW-0547">Nucleotide-binding</keyword>
<keyword evidence="4 9" id="KW-0812">Transmembrane</keyword>
<feature type="transmembrane region" description="Helical" evidence="9">
    <location>
        <begin position="231"/>
        <end position="257"/>
    </location>
</feature>
<keyword evidence="6" id="KW-0067">ATP-binding</keyword>
<feature type="transmembrane region" description="Helical" evidence="9">
    <location>
        <begin position="58"/>
        <end position="78"/>
    </location>
</feature>
<dbReference type="GO" id="GO:0015421">
    <property type="term" value="F:ABC-type oligopeptide transporter activity"/>
    <property type="evidence" value="ECO:0007669"/>
    <property type="project" value="TreeGrafter"/>
</dbReference>
<dbReference type="InterPro" id="IPR003593">
    <property type="entry name" value="AAA+_ATPase"/>
</dbReference>
<dbReference type="Pfam" id="PF00664">
    <property type="entry name" value="ABC_membrane"/>
    <property type="match status" value="1"/>
</dbReference>
<dbReference type="KEGG" id="pri:PRIO_5819"/>
<evidence type="ECO:0000256" key="3">
    <source>
        <dbReference type="ARBA" id="ARBA00022475"/>
    </source>
</evidence>
<dbReference type="InterPro" id="IPR036640">
    <property type="entry name" value="ABC1_TM_sf"/>
</dbReference>
<evidence type="ECO:0000256" key="6">
    <source>
        <dbReference type="ARBA" id="ARBA00022840"/>
    </source>
</evidence>
<dbReference type="PROSITE" id="PS50893">
    <property type="entry name" value="ABC_TRANSPORTER_2"/>
    <property type="match status" value="1"/>
</dbReference>
<dbReference type="InterPro" id="IPR017871">
    <property type="entry name" value="ABC_transporter-like_CS"/>
</dbReference>
<dbReference type="PROSITE" id="PS50929">
    <property type="entry name" value="ABC_TM1F"/>
    <property type="match status" value="1"/>
</dbReference>
<dbReference type="CDD" id="cd18548">
    <property type="entry name" value="ABC_6TM_Tm287_like"/>
    <property type="match status" value="1"/>
</dbReference>
<reference evidence="13" key="1">
    <citation type="submission" date="2015-03" db="EMBL/GenBank/DDBJ databases">
        <authorList>
            <person name="Wibberg D."/>
        </authorList>
    </citation>
    <scope>NUCLEOTIDE SEQUENCE [LARGE SCALE GENOMIC DNA]</scope>
</reference>
<dbReference type="SMART" id="SM00382">
    <property type="entry name" value="AAA"/>
    <property type="match status" value="1"/>
</dbReference>
<feature type="transmembrane region" description="Helical" evidence="9">
    <location>
        <begin position="130"/>
        <end position="148"/>
    </location>
</feature>
<evidence type="ECO:0000256" key="5">
    <source>
        <dbReference type="ARBA" id="ARBA00022741"/>
    </source>
</evidence>
<evidence type="ECO:0000256" key="1">
    <source>
        <dbReference type="ARBA" id="ARBA00004651"/>
    </source>
</evidence>